<gene>
    <name evidence="3" type="ORF">DILT_LOCUS14271</name>
</gene>
<dbReference type="GO" id="GO:0004095">
    <property type="term" value="F:carnitine O-palmitoyltransferase activity"/>
    <property type="evidence" value="ECO:0007669"/>
    <property type="project" value="TreeGrafter"/>
</dbReference>
<accession>A0A3P7MYF9</accession>
<evidence type="ECO:0000313" key="3">
    <source>
        <dbReference type="EMBL" id="VDN23531.1"/>
    </source>
</evidence>
<dbReference type="InterPro" id="IPR023213">
    <property type="entry name" value="CAT-like_dom_sf"/>
</dbReference>
<evidence type="ECO:0000256" key="1">
    <source>
        <dbReference type="ARBA" id="ARBA00005232"/>
    </source>
</evidence>
<sequence>MVRMFREGRTDTVRSCCPASCEFVQGFLDPNLSVETKRELLKTACDQHQHLYRDAMVGKAVDRHLFALYVVSKFLKSDSPFLKEVSTHSLFFYIVSDGVYHFSCLVSVNLTLKLLYSLEVCSVNCTSNFWPLVPPVDEVLVCWLWISFPSHRKSPRNLLLSRRN</sequence>
<dbReference type="PANTHER" id="PTHR22589">
    <property type="entry name" value="CARNITINE O-ACYLTRANSFERASE"/>
    <property type="match status" value="1"/>
</dbReference>
<dbReference type="OrthoDB" id="240216at2759"/>
<dbReference type="GO" id="GO:0005739">
    <property type="term" value="C:mitochondrion"/>
    <property type="evidence" value="ECO:0007669"/>
    <property type="project" value="TreeGrafter"/>
</dbReference>
<name>A0A3P7MYF9_DIBLA</name>
<evidence type="ECO:0000259" key="2">
    <source>
        <dbReference type="Pfam" id="PF00755"/>
    </source>
</evidence>
<proteinExistence type="inferred from homology"/>
<feature type="domain" description="Choline/carnitine acyltransferase" evidence="2">
    <location>
        <begin position="1"/>
        <end position="87"/>
    </location>
</feature>
<dbReference type="Proteomes" id="UP000281553">
    <property type="component" value="Unassembled WGS sequence"/>
</dbReference>
<reference evidence="3 4" key="1">
    <citation type="submission" date="2018-11" db="EMBL/GenBank/DDBJ databases">
        <authorList>
            <consortium name="Pathogen Informatics"/>
        </authorList>
    </citation>
    <scope>NUCLEOTIDE SEQUENCE [LARGE SCALE GENOMIC DNA]</scope>
</reference>
<dbReference type="Gene3D" id="3.30.559.10">
    <property type="entry name" value="Chloramphenicol acetyltransferase-like domain"/>
    <property type="match status" value="1"/>
</dbReference>
<protein>
    <recommendedName>
        <fullName evidence="2">Choline/carnitine acyltransferase domain-containing protein</fullName>
    </recommendedName>
</protein>
<dbReference type="AlphaFoldDB" id="A0A3P7MYF9"/>
<dbReference type="GO" id="GO:0006631">
    <property type="term" value="P:fatty acid metabolic process"/>
    <property type="evidence" value="ECO:0007669"/>
    <property type="project" value="TreeGrafter"/>
</dbReference>
<dbReference type="EMBL" id="UYRU01073507">
    <property type="protein sequence ID" value="VDN23531.1"/>
    <property type="molecule type" value="Genomic_DNA"/>
</dbReference>
<organism evidence="3 4">
    <name type="scientific">Dibothriocephalus latus</name>
    <name type="common">Fish tapeworm</name>
    <name type="synonym">Diphyllobothrium latum</name>
    <dbReference type="NCBI Taxonomy" id="60516"/>
    <lineage>
        <taxon>Eukaryota</taxon>
        <taxon>Metazoa</taxon>
        <taxon>Spiralia</taxon>
        <taxon>Lophotrochozoa</taxon>
        <taxon>Platyhelminthes</taxon>
        <taxon>Cestoda</taxon>
        <taxon>Eucestoda</taxon>
        <taxon>Diphyllobothriidea</taxon>
        <taxon>Diphyllobothriidae</taxon>
        <taxon>Dibothriocephalus</taxon>
    </lineage>
</organism>
<comment type="similarity">
    <text evidence="1">Belongs to the carnitine/choline acetyltransferase family.</text>
</comment>
<dbReference type="InterPro" id="IPR000542">
    <property type="entry name" value="Carn_acyl_trans"/>
</dbReference>
<dbReference type="GO" id="GO:0009437">
    <property type="term" value="P:carnitine metabolic process"/>
    <property type="evidence" value="ECO:0007669"/>
    <property type="project" value="TreeGrafter"/>
</dbReference>
<dbReference type="PANTHER" id="PTHR22589:SF31">
    <property type="entry name" value="CARNITINE O-PALMITOYLTRANSFERASE"/>
    <property type="match status" value="1"/>
</dbReference>
<evidence type="ECO:0000313" key="4">
    <source>
        <dbReference type="Proteomes" id="UP000281553"/>
    </source>
</evidence>
<dbReference type="SUPFAM" id="SSF52777">
    <property type="entry name" value="CoA-dependent acyltransferases"/>
    <property type="match status" value="1"/>
</dbReference>
<dbReference type="InterPro" id="IPR039551">
    <property type="entry name" value="Cho/carn_acyl_trans"/>
</dbReference>
<dbReference type="Pfam" id="PF00755">
    <property type="entry name" value="Carn_acyltransf"/>
    <property type="match status" value="1"/>
</dbReference>
<keyword evidence="4" id="KW-1185">Reference proteome</keyword>